<dbReference type="InterPro" id="IPR001328">
    <property type="entry name" value="Pept_tRNA_hydro"/>
</dbReference>
<dbReference type="Gene3D" id="3.40.50.1470">
    <property type="entry name" value="Peptidyl-tRNA hydrolase"/>
    <property type="match status" value="1"/>
</dbReference>
<keyword evidence="1" id="KW-0378">Hydrolase</keyword>
<dbReference type="GO" id="GO:0004045">
    <property type="term" value="F:peptidyl-tRNA hydrolase activity"/>
    <property type="evidence" value="ECO:0007669"/>
    <property type="project" value="InterPro"/>
</dbReference>
<proteinExistence type="predicted"/>
<gene>
    <name evidence="1" type="ORF">H9864_05595</name>
</gene>
<comment type="caution">
    <text evidence="1">The sequence shown here is derived from an EMBL/GenBank/DDBJ whole genome shotgun (WGS) entry which is preliminary data.</text>
</comment>
<reference evidence="1" key="2">
    <citation type="submission" date="2021-04" db="EMBL/GenBank/DDBJ databases">
        <authorList>
            <person name="Gilroy R."/>
        </authorList>
    </citation>
    <scope>NUCLEOTIDE SEQUENCE</scope>
    <source>
        <strain evidence="1">742</strain>
    </source>
</reference>
<dbReference type="Proteomes" id="UP000824178">
    <property type="component" value="Unassembled WGS sequence"/>
</dbReference>
<sequence length="62" mass="6890">FPRIRIGVGAKPHPDYDLADWVLGHFSDEDAKALAGRWPDLEAAARLIMAGKLGEAQNKYNR</sequence>
<dbReference type="EMBL" id="JAHLFH010000118">
    <property type="protein sequence ID" value="MBU3819828.1"/>
    <property type="molecule type" value="Genomic_DNA"/>
</dbReference>
<evidence type="ECO:0000313" key="1">
    <source>
        <dbReference type="EMBL" id="MBU3819828.1"/>
    </source>
</evidence>
<name>A0A9E2KL09_9FIRM</name>
<evidence type="ECO:0000313" key="2">
    <source>
        <dbReference type="Proteomes" id="UP000824178"/>
    </source>
</evidence>
<accession>A0A9E2KL09</accession>
<reference evidence="1" key="1">
    <citation type="journal article" date="2021" name="PeerJ">
        <title>Extensive microbial diversity within the chicken gut microbiome revealed by metagenomics and culture.</title>
        <authorList>
            <person name="Gilroy R."/>
            <person name="Ravi A."/>
            <person name="Getino M."/>
            <person name="Pursley I."/>
            <person name="Horton D.L."/>
            <person name="Alikhan N.F."/>
            <person name="Baker D."/>
            <person name="Gharbi K."/>
            <person name="Hall N."/>
            <person name="Watson M."/>
            <person name="Adriaenssens E.M."/>
            <person name="Foster-Nyarko E."/>
            <person name="Jarju S."/>
            <person name="Secka A."/>
            <person name="Antonio M."/>
            <person name="Oren A."/>
            <person name="Chaudhuri R.R."/>
            <person name="La Ragione R."/>
            <person name="Hildebrand F."/>
            <person name="Pallen M.J."/>
        </authorList>
    </citation>
    <scope>NUCLEOTIDE SEQUENCE</scope>
    <source>
        <strain evidence="1">742</strain>
    </source>
</reference>
<dbReference type="InterPro" id="IPR036416">
    <property type="entry name" value="Pept_tRNA_hydro_sf"/>
</dbReference>
<protein>
    <submittedName>
        <fullName evidence="1">Aminoacyl-tRNA hydrolase</fullName>
    </submittedName>
</protein>
<dbReference type="Pfam" id="PF01195">
    <property type="entry name" value="Pept_tRNA_hydro"/>
    <property type="match status" value="1"/>
</dbReference>
<feature type="non-terminal residue" evidence="1">
    <location>
        <position position="1"/>
    </location>
</feature>
<dbReference type="SUPFAM" id="SSF53178">
    <property type="entry name" value="Peptidyl-tRNA hydrolase-like"/>
    <property type="match status" value="1"/>
</dbReference>
<dbReference type="AlphaFoldDB" id="A0A9E2KL09"/>
<organism evidence="1 2">
    <name type="scientific">Candidatus Faecalibacterium intestinavium</name>
    <dbReference type="NCBI Taxonomy" id="2838580"/>
    <lineage>
        <taxon>Bacteria</taxon>
        <taxon>Bacillati</taxon>
        <taxon>Bacillota</taxon>
        <taxon>Clostridia</taxon>
        <taxon>Eubacteriales</taxon>
        <taxon>Oscillospiraceae</taxon>
        <taxon>Faecalibacterium</taxon>
    </lineage>
</organism>